<protein>
    <submittedName>
        <fullName evidence="1">Uncharacterized protein</fullName>
    </submittedName>
</protein>
<evidence type="ECO:0000313" key="2">
    <source>
        <dbReference type="Proteomes" id="UP001281147"/>
    </source>
</evidence>
<reference evidence="1" key="1">
    <citation type="submission" date="2023-07" db="EMBL/GenBank/DDBJ databases">
        <title>Black Yeasts Isolated from many extreme environments.</title>
        <authorList>
            <person name="Coleine C."/>
            <person name="Stajich J.E."/>
            <person name="Selbmann L."/>
        </authorList>
    </citation>
    <scope>NUCLEOTIDE SEQUENCE</scope>
    <source>
        <strain evidence="1">CCFEE 5714</strain>
    </source>
</reference>
<sequence length="82" mass="9575">MLFDLFVWATNGVKVRNWSVDQQHYLLVAHKNAKVEVKQVVDVRISPVNQGKLSVDDVVTIEQRWFGIATKRSPHMRQVRNF</sequence>
<comment type="caution">
    <text evidence="1">The sequence shown here is derived from an EMBL/GenBank/DDBJ whole genome shotgun (WGS) entry which is preliminary data.</text>
</comment>
<keyword evidence="2" id="KW-1185">Reference proteome</keyword>
<gene>
    <name evidence="1" type="ORF">LTR37_011842</name>
</gene>
<name>A0ACC3N3S2_9PEZI</name>
<dbReference type="EMBL" id="JAUTXU010000106">
    <property type="protein sequence ID" value="KAK3707840.1"/>
    <property type="molecule type" value="Genomic_DNA"/>
</dbReference>
<dbReference type="Proteomes" id="UP001281147">
    <property type="component" value="Unassembled WGS sequence"/>
</dbReference>
<evidence type="ECO:0000313" key="1">
    <source>
        <dbReference type="EMBL" id="KAK3707840.1"/>
    </source>
</evidence>
<accession>A0ACC3N3S2</accession>
<organism evidence="1 2">
    <name type="scientific">Vermiconidia calcicola</name>
    <dbReference type="NCBI Taxonomy" id="1690605"/>
    <lineage>
        <taxon>Eukaryota</taxon>
        <taxon>Fungi</taxon>
        <taxon>Dikarya</taxon>
        <taxon>Ascomycota</taxon>
        <taxon>Pezizomycotina</taxon>
        <taxon>Dothideomycetes</taxon>
        <taxon>Dothideomycetidae</taxon>
        <taxon>Mycosphaerellales</taxon>
        <taxon>Extremaceae</taxon>
        <taxon>Vermiconidia</taxon>
    </lineage>
</organism>
<proteinExistence type="predicted"/>